<evidence type="ECO:0000256" key="4">
    <source>
        <dbReference type="ARBA" id="ARBA00022692"/>
    </source>
</evidence>
<keyword evidence="12" id="KW-1185">Reference proteome</keyword>
<dbReference type="EC" id="2.3.1.199" evidence="10"/>
<keyword evidence="9 10" id="KW-0275">Fatty acid biosynthesis</keyword>
<feature type="transmembrane region" description="Helical" evidence="10">
    <location>
        <begin position="173"/>
        <end position="194"/>
    </location>
</feature>
<comment type="subcellular location">
    <subcellularLocation>
        <location evidence="1">Membrane</location>
        <topology evidence="1">Multi-pass membrane protein</topology>
    </subcellularLocation>
</comment>
<dbReference type="PANTHER" id="PTHR11157:SF17">
    <property type="entry name" value="ELONGATION OF VERY LONG CHAIN FATTY ACIDS PROTEIN 6"/>
    <property type="match status" value="1"/>
</dbReference>
<dbReference type="EMBL" id="LJIJ01000021">
    <property type="protein sequence ID" value="ODN05543.1"/>
    <property type="molecule type" value="Genomic_DNA"/>
</dbReference>
<evidence type="ECO:0000256" key="3">
    <source>
        <dbReference type="ARBA" id="ARBA00022679"/>
    </source>
</evidence>
<dbReference type="InterPro" id="IPR030457">
    <property type="entry name" value="ELO_CS"/>
</dbReference>
<evidence type="ECO:0000256" key="6">
    <source>
        <dbReference type="ARBA" id="ARBA00022989"/>
    </source>
</evidence>
<evidence type="ECO:0000256" key="2">
    <source>
        <dbReference type="ARBA" id="ARBA00022516"/>
    </source>
</evidence>
<dbReference type="InterPro" id="IPR002076">
    <property type="entry name" value="ELO_fam"/>
</dbReference>
<feature type="transmembrane region" description="Helical" evidence="10">
    <location>
        <begin position="74"/>
        <end position="90"/>
    </location>
</feature>
<keyword evidence="8 10" id="KW-0472">Membrane</keyword>
<dbReference type="GO" id="GO:0005789">
    <property type="term" value="C:endoplasmic reticulum membrane"/>
    <property type="evidence" value="ECO:0007669"/>
    <property type="project" value="TreeGrafter"/>
</dbReference>
<evidence type="ECO:0000256" key="10">
    <source>
        <dbReference type="RuleBase" id="RU361115"/>
    </source>
</evidence>
<dbReference type="GO" id="GO:0042761">
    <property type="term" value="P:very long-chain fatty acid biosynthetic process"/>
    <property type="evidence" value="ECO:0007669"/>
    <property type="project" value="TreeGrafter"/>
</dbReference>
<dbReference type="OrthoDB" id="10259681at2759"/>
<dbReference type="STRING" id="48709.A0A1D2NJT6"/>
<keyword evidence="5 10" id="KW-0276">Fatty acid metabolism</keyword>
<organism evidence="11 12">
    <name type="scientific">Orchesella cincta</name>
    <name type="common">Springtail</name>
    <name type="synonym">Podura cincta</name>
    <dbReference type="NCBI Taxonomy" id="48709"/>
    <lineage>
        <taxon>Eukaryota</taxon>
        <taxon>Metazoa</taxon>
        <taxon>Ecdysozoa</taxon>
        <taxon>Arthropoda</taxon>
        <taxon>Hexapoda</taxon>
        <taxon>Collembola</taxon>
        <taxon>Entomobryomorpha</taxon>
        <taxon>Entomobryoidea</taxon>
        <taxon>Orchesellidae</taxon>
        <taxon>Orchesellinae</taxon>
        <taxon>Orchesella</taxon>
    </lineage>
</organism>
<evidence type="ECO:0000256" key="9">
    <source>
        <dbReference type="ARBA" id="ARBA00023160"/>
    </source>
</evidence>
<dbReference type="AlphaFoldDB" id="A0A1D2NJT6"/>
<proteinExistence type="inferred from homology"/>
<protein>
    <recommendedName>
        <fullName evidence="10">Elongation of very long chain fatty acids protein</fullName>
        <ecNumber evidence="10">2.3.1.199</ecNumber>
    </recommendedName>
    <alternativeName>
        <fullName evidence="10">Very-long-chain 3-oxoacyl-CoA synthase</fullName>
    </alternativeName>
</protein>
<dbReference type="Pfam" id="PF01151">
    <property type="entry name" value="ELO"/>
    <property type="match status" value="1"/>
</dbReference>
<dbReference type="PROSITE" id="PS01188">
    <property type="entry name" value="ELO"/>
    <property type="match status" value="1"/>
</dbReference>
<keyword evidence="2 10" id="KW-0444">Lipid biosynthesis</keyword>
<name>A0A1D2NJT6_ORCCI</name>
<dbReference type="GO" id="GO:0030148">
    <property type="term" value="P:sphingolipid biosynthetic process"/>
    <property type="evidence" value="ECO:0007669"/>
    <property type="project" value="TreeGrafter"/>
</dbReference>
<evidence type="ECO:0000256" key="1">
    <source>
        <dbReference type="ARBA" id="ARBA00004141"/>
    </source>
</evidence>
<dbReference type="Proteomes" id="UP000094527">
    <property type="component" value="Unassembled WGS sequence"/>
</dbReference>
<dbReference type="GO" id="GO:0019367">
    <property type="term" value="P:fatty acid elongation, saturated fatty acid"/>
    <property type="evidence" value="ECO:0007669"/>
    <property type="project" value="TreeGrafter"/>
</dbReference>
<keyword evidence="3 10" id="KW-0808">Transferase</keyword>
<gene>
    <name evidence="11" type="ORF">Ocin01_01114</name>
</gene>
<feature type="transmembrane region" description="Helical" evidence="10">
    <location>
        <begin position="150"/>
        <end position="167"/>
    </location>
</feature>
<reference evidence="11 12" key="1">
    <citation type="journal article" date="2016" name="Genome Biol. Evol.">
        <title>Gene Family Evolution Reflects Adaptation to Soil Environmental Stressors in the Genome of the Collembolan Orchesella cincta.</title>
        <authorList>
            <person name="Faddeeva-Vakhrusheva A."/>
            <person name="Derks M.F."/>
            <person name="Anvar S.Y."/>
            <person name="Agamennone V."/>
            <person name="Suring W."/>
            <person name="Smit S."/>
            <person name="van Straalen N.M."/>
            <person name="Roelofs D."/>
        </authorList>
    </citation>
    <scope>NUCLEOTIDE SEQUENCE [LARGE SCALE GENOMIC DNA]</scope>
    <source>
        <tissue evidence="11">Mixed pool</tissue>
    </source>
</reference>
<keyword evidence="4 10" id="KW-0812">Transmembrane</keyword>
<keyword evidence="7 10" id="KW-0443">Lipid metabolism</keyword>
<evidence type="ECO:0000256" key="5">
    <source>
        <dbReference type="ARBA" id="ARBA00022832"/>
    </source>
</evidence>
<evidence type="ECO:0000256" key="7">
    <source>
        <dbReference type="ARBA" id="ARBA00023098"/>
    </source>
</evidence>
<dbReference type="GO" id="GO:0034626">
    <property type="term" value="P:fatty acid elongation, polyunsaturated fatty acid"/>
    <property type="evidence" value="ECO:0007669"/>
    <property type="project" value="TreeGrafter"/>
</dbReference>
<accession>A0A1D2NJT6</accession>
<dbReference type="OMA" id="IFLHWIH"/>
<comment type="similarity">
    <text evidence="10">Belongs to the ELO family.</text>
</comment>
<feature type="transmembrane region" description="Helical" evidence="10">
    <location>
        <begin position="244"/>
        <end position="263"/>
    </location>
</feature>
<evidence type="ECO:0000256" key="8">
    <source>
        <dbReference type="ARBA" id="ARBA00023136"/>
    </source>
</evidence>
<feature type="transmembrane region" description="Helical" evidence="10">
    <location>
        <begin position="122"/>
        <end position="143"/>
    </location>
</feature>
<feature type="transmembrane region" description="Helical" evidence="10">
    <location>
        <begin position="206"/>
        <end position="229"/>
    </location>
</feature>
<comment type="caution">
    <text evidence="11">The sequence shown here is derived from an EMBL/GenBank/DDBJ whole genome shotgun (WGS) entry which is preliminary data.</text>
</comment>
<feature type="transmembrane region" description="Helical" evidence="10">
    <location>
        <begin position="43"/>
        <end position="62"/>
    </location>
</feature>
<keyword evidence="6 10" id="KW-1133">Transmembrane helix</keyword>
<comment type="catalytic activity">
    <reaction evidence="10">
        <text>a very-long-chain acyl-CoA + malonyl-CoA + H(+) = a very-long-chain 3-oxoacyl-CoA + CO2 + CoA</text>
        <dbReference type="Rhea" id="RHEA:32727"/>
        <dbReference type="ChEBI" id="CHEBI:15378"/>
        <dbReference type="ChEBI" id="CHEBI:16526"/>
        <dbReference type="ChEBI" id="CHEBI:57287"/>
        <dbReference type="ChEBI" id="CHEBI:57384"/>
        <dbReference type="ChEBI" id="CHEBI:90725"/>
        <dbReference type="ChEBI" id="CHEBI:90736"/>
        <dbReference type="EC" id="2.3.1.199"/>
    </reaction>
</comment>
<dbReference type="GO" id="GO:0034625">
    <property type="term" value="P:fatty acid elongation, monounsaturated fatty acid"/>
    <property type="evidence" value="ECO:0007669"/>
    <property type="project" value="TreeGrafter"/>
</dbReference>
<dbReference type="PANTHER" id="PTHR11157">
    <property type="entry name" value="FATTY ACID ACYL TRANSFERASE-RELATED"/>
    <property type="match status" value="1"/>
</dbReference>
<evidence type="ECO:0000313" key="12">
    <source>
        <dbReference type="Proteomes" id="UP000094527"/>
    </source>
</evidence>
<dbReference type="GO" id="GO:0009922">
    <property type="term" value="F:fatty acid elongase activity"/>
    <property type="evidence" value="ECO:0007669"/>
    <property type="project" value="UniProtKB-EC"/>
</dbReference>
<evidence type="ECO:0000313" key="11">
    <source>
        <dbReference type="EMBL" id="ODN05543.1"/>
    </source>
</evidence>
<sequence length="289" mass="34221">MSTLAEEEYVVWPFMENPKYKPYWFERYDPEISRKWLWKNWTISIYASGVYLMLTFAGQYWMRNRQPYNLRKPLFIWNFTLAAFSIFGFLRTGPDLWDVLIGPSGFHRSVCVRDSLNPPTAFWSWLFVLSKLLELGDTAFIVLRKTPLIFLHWYHHMTVLVFTWLCYPQAEPIFRWVGVMNYFVHSLMYSYYGFKALRFNVPRQLSMMITLLQLSQMAVGLIVNLYAMYAKSVGWECARSTQGFQILMAIYGSYLVLFAKFFYKTYFKSGKAPTKAPTKASTKVKSKRK</sequence>